<proteinExistence type="predicted"/>
<dbReference type="Pfam" id="PF00359">
    <property type="entry name" value="PTS_EIIA_2"/>
    <property type="match status" value="1"/>
</dbReference>
<evidence type="ECO:0000259" key="1">
    <source>
        <dbReference type="PROSITE" id="PS51094"/>
    </source>
</evidence>
<dbReference type="InterPro" id="IPR002178">
    <property type="entry name" value="PTS_EIIA_type-2_dom"/>
</dbReference>
<dbReference type="PROSITE" id="PS51094">
    <property type="entry name" value="PTS_EIIA_TYPE_2"/>
    <property type="match status" value="1"/>
</dbReference>
<comment type="caution">
    <text evidence="2">The sequence shown here is derived from an EMBL/GenBank/DDBJ whole genome shotgun (WGS) entry which is preliminary data.</text>
</comment>
<name>A0ABW8TXG9_9CLOT</name>
<evidence type="ECO:0000313" key="3">
    <source>
        <dbReference type="Proteomes" id="UP001623661"/>
    </source>
</evidence>
<keyword evidence="2" id="KW-0762">Sugar transport</keyword>
<keyword evidence="3" id="KW-1185">Reference proteome</keyword>
<dbReference type="InterPro" id="IPR051541">
    <property type="entry name" value="PTS_SugarTrans_NitroReg"/>
</dbReference>
<sequence length="158" mass="17871">MEENVALLHEDLILMDYGANNKEELLRGLGTILREKGYVKETYIDGLLEREETFPTGLNTPGVSVAIPHTYAIHVEKPAILVAKLKKPVVFKEMGSGENDVEAKLIFMLAIKNPDQQVITLSKLMSIFSKEETLLEIYNAKEKHDIYLTIKNVLEKDN</sequence>
<gene>
    <name evidence="2" type="ORF">ACJDUH_12165</name>
</gene>
<dbReference type="Proteomes" id="UP001623661">
    <property type="component" value="Unassembled WGS sequence"/>
</dbReference>
<dbReference type="InterPro" id="IPR016152">
    <property type="entry name" value="PTrfase/Anion_transptr"/>
</dbReference>
<accession>A0ABW8TXG9</accession>
<dbReference type="Gene3D" id="3.40.930.10">
    <property type="entry name" value="Mannitol-specific EII, Chain A"/>
    <property type="match status" value="1"/>
</dbReference>
<reference evidence="2 3" key="1">
    <citation type="submission" date="2024-11" db="EMBL/GenBank/DDBJ databases">
        <authorList>
            <person name="Heng Y.C."/>
            <person name="Lim A.C.H."/>
            <person name="Lee J.K.Y."/>
            <person name="Kittelmann S."/>
        </authorList>
    </citation>
    <scope>NUCLEOTIDE SEQUENCE [LARGE SCALE GENOMIC DNA]</scope>
    <source>
        <strain evidence="2 3">WILCCON 0202</strain>
    </source>
</reference>
<protein>
    <submittedName>
        <fullName evidence="2">PTS sugar transporter subunit IIA</fullName>
    </submittedName>
</protein>
<dbReference type="PANTHER" id="PTHR47738:SF3">
    <property type="entry name" value="PHOSPHOTRANSFERASE SYSTEM MANNITOL_FRUCTOSE-SPECIFIC IIA DOMAIN CONTAINING PROTEIN"/>
    <property type="match status" value="1"/>
</dbReference>
<dbReference type="SUPFAM" id="SSF55804">
    <property type="entry name" value="Phoshotransferase/anion transport protein"/>
    <property type="match status" value="1"/>
</dbReference>
<organism evidence="2 3">
    <name type="scientific">Candidatus Clostridium radicumherbarum</name>
    <dbReference type="NCBI Taxonomy" id="3381662"/>
    <lineage>
        <taxon>Bacteria</taxon>
        <taxon>Bacillati</taxon>
        <taxon>Bacillota</taxon>
        <taxon>Clostridia</taxon>
        <taxon>Eubacteriales</taxon>
        <taxon>Clostridiaceae</taxon>
        <taxon>Clostridium</taxon>
    </lineage>
</organism>
<dbReference type="PANTHER" id="PTHR47738">
    <property type="entry name" value="PTS SYSTEM FRUCTOSE-LIKE EIIA COMPONENT-RELATED"/>
    <property type="match status" value="1"/>
</dbReference>
<keyword evidence="2" id="KW-0813">Transport</keyword>
<dbReference type="CDD" id="cd00211">
    <property type="entry name" value="PTS_IIA_fru"/>
    <property type="match status" value="1"/>
</dbReference>
<dbReference type="EMBL" id="JBJHZY010000002">
    <property type="protein sequence ID" value="MFL0268847.1"/>
    <property type="molecule type" value="Genomic_DNA"/>
</dbReference>
<dbReference type="RefSeq" id="WP_406765469.1">
    <property type="nucleotide sequence ID" value="NZ_JBJHZY010000002.1"/>
</dbReference>
<evidence type="ECO:0000313" key="2">
    <source>
        <dbReference type="EMBL" id="MFL0268847.1"/>
    </source>
</evidence>
<feature type="domain" description="PTS EIIA type-2" evidence="1">
    <location>
        <begin position="6"/>
        <end position="153"/>
    </location>
</feature>